<dbReference type="InterPro" id="IPR050565">
    <property type="entry name" value="LYPA1-2/EST-like"/>
</dbReference>
<feature type="domain" description="Phospholipase/carboxylesterase/thioesterase" evidence="4">
    <location>
        <begin position="15"/>
        <end position="200"/>
    </location>
</feature>
<keyword evidence="2 5" id="KW-0378">Hydrolase</keyword>
<feature type="region of interest" description="Disordered" evidence="3">
    <location>
        <begin position="202"/>
        <end position="280"/>
    </location>
</feature>
<comment type="similarity">
    <text evidence="1">Belongs to the AB hydrolase superfamily. AB hydrolase 2 family.</text>
</comment>
<proteinExistence type="inferred from homology"/>
<dbReference type="KEGG" id="hfv:R50_0053"/>
<name>A0A6F8ZD73_9FIRM</name>
<feature type="compositionally biased region" description="Low complexity" evidence="3">
    <location>
        <begin position="252"/>
        <end position="269"/>
    </location>
</feature>
<gene>
    <name evidence="5" type="ORF">R50_0053</name>
</gene>
<accession>A0A6F8ZD73</accession>
<dbReference type="EMBL" id="LR778114">
    <property type="protein sequence ID" value="CAB1127559.1"/>
    <property type="molecule type" value="Genomic_DNA"/>
</dbReference>
<dbReference type="SUPFAM" id="SSF53474">
    <property type="entry name" value="alpha/beta-Hydrolases"/>
    <property type="match status" value="1"/>
</dbReference>
<dbReference type="InterPro" id="IPR003140">
    <property type="entry name" value="PLipase/COase/thioEstase"/>
</dbReference>
<dbReference type="InterPro" id="IPR029058">
    <property type="entry name" value="AB_hydrolase_fold"/>
</dbReference>
<organism evidence="5 6">
    <name type="scientific">Candidatus Hydrogenisulfobacillus filiaventi</name>
    <dbReference type="NCBI Taxonomy" id="2707344"/>
    <lineage>
        <taxon>Bacteria</taxon>
        <taxon>Bacillati</taxon>
        <taxon>Bacillota</taxon>
        <taxon>Clostridia</taxon>
        <taxon>Eubacteriales</taxon>
        <taxon>Clostridiales Family XVII. Incertae Sedis</taxon>
        <taxon>Candidatus Hydrogenisulfobacillus</taxon>
    </lineage>
</organism>
<feature type="compositionally biased region" description="Low complexity" evidence="3">
    <location>
        <begin position="364"/>
        <end position="373"/>
    </location>
</feature>
<evidence type="ECO:0000259" key="4">
    <source>
        <dbReference type="Pfam" id="PF02230"/>
    </source>
</evidence>
<dbReference type="EC" id="3.1.1.1" evidence="5"/>
<dbReference type="Proteomes" id="UP000503399">
    <property type="component" value="Chromosome"/>
</dbReference>
<feature type="region of interest" description="Disordered" evidence="3">
    <location>
        <begin position="337"/>
        <end position="380"/>
    </location>
</feature>
<evidence type="ECO:0000256" key="3">
    <source>
        <dbReference type="SAM" id="MobiDB-lite"/>
    </source>
</evidence>
<dbReference type="Gene3D" id="3.40.50.1820">
    <property type="entry name" value="alpha/beta hydrolase"/>
    <property type="match status" value="1"/>
</dbReference>
<dbReference type="PANTHER" id="PTHR10655">
    <property type="entry name" value="LYSOPHOSPHOLIPASE-RELATED"/>
    <property type="match status" value="1"/>
</dbReference>
<sequence>MLETVRIPPAAPGSPHPLLVLLHGYGVDAQDLVPMVEALAYPAGAVLPQGPYRVPGGNGYRWYLLMEAGEPEFSSWQHSMELLKETLDELAAAHPAGLILGGFSQGAAMAATFACRYPAFGLKGLVVLSGYLPAELPVPPLPGLPVFVGHGREDSVLPLTKGRELADRLQAAGAAVDFHEYGMDHAVTEEEMEDVRRFLAGRGRRGGRGRLPAGPGQPGVQPGPEVAGGVQGCAPRQAGQDPGPPAVEAGRNRPAAAGAGGEAVQQAQRPPGVAPLPVHEQGRPLDQQAYAGVAAPSPDALQDLVGGKVGPPAHRAAEALPGAVRVHGATGAGCARSHFAATSRPTSMANSIGRRRRTGSVKPSSQRAAAACRSRPRETR</sequence>
<evidence type="ECO:0000256" key="1">
    <source>
        <dbReference type="ARBA" id="ARBA00006499"/>
    </source>
</evidence>
<protein>
    <submittedName>
        <fullName evidence="5">Putative Carboxylesterase</fullName>
        <ecNumber evidence="5">3.1.1.1</ecNumber>
    </submittedName>
</protein>
<evidence type="ECO:0000313" key="6">
    <source>
        <dbReference type="Proteomes" id="UP000503399"/>
    </source>
</evidence>
<dbReference type="GO" id="GO:0106435">
    <property type="term" value="F:carboxylesterase activity"/>
    <property type="evidence" value="ECO:0007669"/>
    <property type="project" value="UniProtKB-EC"/>
</dbReference>
<reference evidence="5 6" key="1">
    <citation type="submission" date="2020-02" db="EMBL/GenBank/DDBJ databases">
        <authorList>
            <person name="Hogendoorn C."/>
        </authorList>
    </citation>
    <scope>NUCLEOTIDE SEQUENCE [LARGE SCALE GENOMIC DNA]</scope>
    <source>
        <strain evidence="5">R501</strain>
    </source>
</reference>
<evidence type="ECO:0000313" key="5">
    <source>
        <dbReference type="EMBL" id="CAB1127559.1"/>
    </source>
</evidence>
<evidence type="ECO:0000256" key="2">
    <source>
        <dbReference type="ARBA" id="ARBA00022801"/>
    </source>
</evidence>
<dbReference type="Pfam" id="PF02230">
    <property type="entry name" value="Abhydrolase_2"/>
    <property type="match status" value="1"/>
</dbReference>
<keyword evidence="6" id="KW-1185">Reference proteome</keyword>
<dbReference type="PANTHER" id="PTHR10655:SF17">
    <property type="entry name" value="LYSOPHOSPHOLIPASE-LIKE PROTEIN 1"/>
    <property type="match status" value="1"/>
</dbReference>
<dbReference type="AlphaFoldDB" id="A0A6F8ZD73"/>
<feature type="compositionally biased region" description="Low complexity" evidence="3">
    <location>
        <begin position="210"/>
        <end position="228"/>
    </location>
</feature>